<evidence type="ECO:0008006" key="4">
    <source>
        <dbReference type="Google" id="ProtNLM"/>
    </source>
</evidence>
<dbReference type="EMBL" id="AP023095">
    <property type="protein sequence ID" value="BCE59565.1"/>
    <property type="molecule type" value="Genomic_DNA"/>
</dbReference>
<protein>
    <recommendedName>
        <fullName evidence="4">Superinfection immunity protein</fullName>
    </recommendedName>
</protein>
<gene>
    <name evidence="2" type="ORF">XF5B_70770</name>
    <name evidence="3" type="ORF">XF6B_70470</name>
</gene>
<evidence type="ECO:0000256" key="1">
    <source>
        <dbReference type="SAM" id="Phobius"/>
    </source>
</evidence>
<keyword evidence="1" id="KW-0812">Transmembrane</keyword>
<accession>A0A810A5A7</accession>
<organism evidence="2">
    <name type="scientific">Bradyrhizobium diazoefficiens</name>
    <dbReference type="NCBI Taxonomy" id="1355477"/>
    <lineage>
        <taxon>Bacteria</taxon>
        <taxon>Pseudomonadati</taxon>
        <taxon>Pseudomonadota</taxon>
        <taxon>Alphaproteobacteria</taxon>
        <taxon>Hyphomicrobiales</taxon>
        <taxon>Nitrobacteraceae</taxon>
        <taxon>Bradyrhizobium</taxon>
    </lineage>
</organism>
<keyword evidence="1" id="KW-1133">Transmembrane helix</keyword>
<feature type="transmembrane region" description="Helical" evidence="1">
    <location>
        <begin position="64"/>
        <end position="89"/>
    </location>
</feature>
<keyword evidence="1" id="KW-0472">Membrane</keyword>
<feature type="transmembrane region" description="Helical" evidence="1">
    <location>
        <begin position="33"/>
        <end position="52"/>
    </location>
</feature>
<dbReference type="EMBL" id="AP023096">
    <property type="protein sequence ID" value="BCE68248.1"/>
    <property type="molecule type" value="Genomic_DNA"/>
</dbReference>
<reference evidence="3" key="2">
    <citation type="submission" date="2020-05" db="EMBL/GenBank/DDBJ databases">
        <title>Complete genome sequence of Bradyrhizobium diazoefficiens XF6 isolated from soybean nodule.</title>
        <authorList>
            <person name="Noda R."/>
            <person name="Kakizaki K."/>
            <person name="Minamisawa K."/>
        </authorList>
    </citation>
    <scope>NUCLEOTIDE SEQUENCE</scope>
    <source>
        <strain evidence="3">XF6</strain>
    </source>
</reference>
<reference evidence="2" key="1">
    <citation type="submission" date="2020-05" db="EMBL/GenBank/DDBJ databases">
        <title>Complete genome sequence of Bradyrhizobium diazoefficiens XF5 isolated from soybean nodule.</title>
        <authorList>
            <person name="Noda R."/>
            <person name="Kakizaki K."/>
            <person name="Minamisawa K."/>
        </authorList>
    </citation>
    <scope>NUCLEOTIDE SEQUENCE</scope>
    <source>
        <strain evidence="2">XF5</strain>
    </source>
</reference>
<name>A0A810A5A7_9BRAD</name>
<dbReference type="RefSeq" id="WP_182869450.1">
    <property type="nucleotide sequence ID" value="NZ_AP022638.1"/>
</dbReference>
<sequence>MDGAIWILLGIGLVIYMAPSIVAAERRHHQLRAIVALNISAGAVVIVYLLTAAQFLPKDPTERLAALIAMNILGGSTPVGWVVALVWSLTETHARVVDQSAQSGASPPIAKEESRWLTLMKGRKPLANSD</sequence>
<evidence type="ECO:0000313" key="2">
    <source>
        <dbReference type="EMBL" id="BCE59565.1"/>
    </source>
</evidence>
<proteinExistence type="predicted"/>
<evidence type="ECO:0000313" key="3">
    <source>
        <dbReference type="EMBL" id="BCE68248.1"/>
    </source>
</evidence>
<dbReference type="AlphaFoldDB" id="A0A810A5A7"/>